<reference evidence="2" key="1">
    <citation type="journal article" date="2019" name="Int. J. Syst. Evol. Microbiol.">
        <title>The Global Catalogue of Microorganisms (GCM) 10K type strain sequencing project: providing services to taxonomists for standard genome sequencing and annotation.</title>
        <authorList>
            <consortium name="The Broad Institute Genomics Platform"/>
            <consortium name="The Broad Institute Genome Sequencing Center for Infectious Disease"/>
            <person name="Wu L."/>
            <person name="Ma J."/>
        </authorList>
    </citation>
    <scope>NUCLEOTIDE SEQUENCE [LARGE SCALE GENOMIC DNA]</scope>
    <source>
        <strain evidence="2">KCTC 52231</strain>
    </source>
</reference>
<dbReference type="Proteomes" id="UP001595647">
    <property type="component" value="Unassembled WGS sequence"/>
</dbReference>
<gene>
    <name evidence="1" type="ORF">ACFOHV_21900</name>
</gene>
<sequence length="116" mass="12637">MELAKYADGDLFVPRKIAAALHTTRMEIAYAAGLTGPAVQREECIRSDRTQRRLGEMIAVVNKVEPYLGSALMAFAWYKSEPLSGFSGFTAMQLVRNGRSDEVLAYINAVGAGVHA</sequence>
<evidence type="ECO:0000313" key="2">
    <source>
        <dbReference type="Proteomes" id="UP001595647"/>
    </source>
</evidence>
<accession>A0ABV7I8T4</accession>
<comment type="caution">
    <text evidence="1">The sequence shown here is derived from an EMBL/GenBank/DDBJ whole genome shotgun (WGS) entry which is preliminary data.</text>
</comment>
<evidence type="ECO:0008006" key="3">
    <source>
        <dbReference type="Google" id="ProtNLM"/>
    </source>
</evidence>
<dbReference type="EMBL" id="JBHRTG010000019">
    <property type="protein sequence ID" value="MFC3165938.1"/>
    <property type="molecule type" value="Genomic_DNA"/>
</dbReference>
<proteinExistence type="predicted"/>
<evidence type="ECO:0000313" key="1">
    <source>
        <dbReference type="EMBL" id="MFC3165938.1"/>
    </source>
</evidence>
<protein>
    <recommendedName>
        <fullName evidence="3">Antitoxin Xre/MbcA/ParS-like toxin-binding domain-containing protein</fullName>
    </recommendedName>
</protein>
<name>A0ABV7I8T4_9HYPH</name>
<organism evidence="1 2">
    <name type="scientific">Ciceribacter thiooxidans</name>
    <dbReference type="NCBI Taxonomy" id="1969821"/>
    <lineage>
        <taxon>Bacteria</taxon>
        <taxon>Pseudomonadati</taxon>
        <taxon>Pseudomonadota</taxon>
        <taxon>Alphaproteobacteria</taxon>
        <taxon>Hyphomicrobiales</taxon>
        <taxon>Rhizobiaceae</taxon>
        <taxon>Ciceribacter</taxon>
    </lineage>
</organism>
<keyword evidence="2" id="KW-1185">Reference proteome</keyword>
<dbReference type="RefSeq" id="WP_182308493.1">
    <property type="nucleotide sequence ID" value="NZ_CP059897.1"/>
</dbReference>